<dbReference type="AlphaFoldDB" id="A0A1V9FVB5"/>
<dbReference type="Gene3D" id="2.160.20.10">
    <property type="entry name" value="Single-stranded right-handed beta-helix, Pectin lyase-like"/>
    <property type="match status" value="1"/>
</dbReference>
<dbReference type="STRING" id="550983.A4R26_18490"/>
<dbReference type="OrthoDB" id="3333873at2"/>
<dbReference type="SUPFAM" id="SSF51126">
    <property type="entry name" value="Pectin lyase-like"/>
    <property type="match status" value="2"/>
</dbReference>
<evidence type="ECO:0000256" key="2">
    <source>
        <dbReference type="ARBA" id="ARBA00022525"/>
    </source>
</evidence>
<feature type="signal peptide" evidence="4">
    <location>
        <begin position="1"/>
        <end position="20"/>
    </location>
</feature>
<keyword evidence="7" id="KW-1185">Reference proteome</keyword>
<evidence type="ECO:0000256" key="3">
    <source>
        <dbReference type="ARBA" id="ARBA00022729"/>
    </source>
</evidence>
<dbReference type="NCBIfam" id="NF033679">
    <property type="entry name" value="DNRLRE_dom"/>
    <property type="match status" value="1"/>
</dbReference>
<organism evidence="6 7">
    <name type="scientific">Niastella populi</name>
    <dbReference type="NCBI Taxonomy" id="550983"/>
    <lineage>
        <taxon>Bacteria</taxon>
        <taxon>Pseudomonadati</taxon>
        <taxon>Bacteroidota</taxon>
        <taxon>Chitinophagia</taxon>
        <taxon>Chitinophagales</taxon>
        <taxon>Chitinophagaceae</taxon>
        <taxon>Niastella</taxon>
    </lineage>
</organism>
<feature type="domain" description="Carbohydrate-binding module family 96" evidence="5">
    <location>
        <begin position="21"/>
        <end position="185"/>
    </location>
</feature>
<sequence length="703" mass="78383">MQRSLAVIILLAGLCSNAIAQAKLKPQADGYIFLSGAKMNTNFGTGDTLITRYTRRGETTAQTYISFDLSGQSRHFKTATFNIYGSTVCTKHVDVYAAFGNWSDASLKGSEGGKPSRANFIGTFTLTATDKYYEVNITPYINYVRSIGKEDITIVLVEREQQKDAGISHFHAKEHPSGKTPFLYLEGDNKVFKPVNTTYYLDAVHGNDKANGTTAATAWRTLKKLESVFLQQGDKILFKRGGVYKGSLFPKIIPASTAVTKIGAYGEGNKPILDAEGKESFVLMFFNTPCLEVADLTITQTANDIPAIRRGAGYVAEDLGEVKHVYFRNLNFENIIGNRGKDDGDLFAKRNAGLVLEITGNNIPTYMNGYLVEGCRFYRVGRHGAVNQSTWSKRTLTSNTNWVPSKNIVIRKNVFEETASDGLIVRVADAPLIEYNLFRRCSKDLSGNASFTFNCDNALWQYNEACYTVYNTGDADAAGFDSDYKSKNTIFQYNYAHHNEYGDMLITGGPASSGGFNDGTIVRYNVFYNNGHHGLRHSGVVTNSYIYNNVVYKDQYVAKPTEPYEEYVTNRLFYTKNWGGWPKDAFYANNIYYYFHDTVPASADLNADRSPGSRFFNNIIYANKIIDSPEQVNGLQSNPLFKMTNNEKNWEGLNKMRFFQVQPASPAIDAGIKIDSTVIKDYNGTPVPENEKTDIGAFEFQGS</sequence>
<dbReference type="NCBIfam" id="NF041518">
    <property type="entry name" value="choice_anch_Q"/>
    <property type="match status" value="1"/>
</dbReference>
<dbReference type="InterPro" id="IPR055372">
    <property type="entry name" value="CBM96"/>
</dbReference>
<proteinExistence type="predicted"/>
<evidence type="ECO:0000256" key="1">
    <source>
        <dbReference type="ARBA" id="ARBA00004613"/>
    </source>
</evidence>
<dbReference type="InterPro" id="IPR011050">
    <property type="entry name" value="Pectin_lyase_fold/virulence"/>
</dbReference>
<dbReference type="EMBL" id="LWBP01000123">
    <property type="protein sequence ID" value="OQP62261.1"/>
    <property type="molecule type" value="Genomic_DNA"/>
</dbReference>
<evidence type="ECO:0000313" key="6">
    <source>
        <dbReference type="EMBL" id="OQP62261.1"/>
    </source>
</evidence>
<evidence type="ECO:0000256" key="4">
    <source>
        <dbReference type="SAM" id="SignalP"/>
    </source>
</evidence>
<keyword evidence="3 4" id="KW-0732">Signal</keyword>
<gene>
    <name evidence="6" type="ORF">A4R26_18490</name>
</gene>
<dbReference type="RefSeq" id="WP_081164051.1">
    <property type="nucleotide sequence ID" value="NZ_LWBP01000123.1"/>
</dbReference>
<protein>
    <recommendedName>
        <fullName evidence="5">Carbohydrate-binding module family 96 domain-containing protein</fullName>
    </recommendedName>
</protein>
<name>A0A1V9FVB5_9BACT</name>
<dbReference type="Proteomes" id="UP000192276">
    <property type="component" value="Unassembled WGS sequence"/>
</dbReference>
<reference evidence="7" key="1">
    <citation type="submission" date="2016-04" db="EMBL/GenBank/DDBJ databases">
        <authorList>
            <person name="Chen L."/>
            <person name="Zhuang W."/>
            <person name="Wang G."/>
        </authorList>
    </citation>
    <scope>NUCLEOTIDE SEQUENCE [LARGE SCALE GENOMIC DNA]</scope>
    <source>
        <strain evidence="7">208</strain>
    </source>
</reference>
<dbReference type="InterPro" id="IPR012334">
    <property type="entry name" value="Pectin_lyas_fold"/>
</dbReference>
<dbReference type="Pfam" id="PF24517">
    <property type="entry name" value="CBM96"/>
    <property type="match status" value="1"/>
</dbReference>
<dbReference type="GO" id="GO:0005576">
    <property type="term" value="C:extracellular region"/>
    <property type="evidence" value="ECO:0007669"/>
    <property type="project" value="UniProtKB-SubCell"/>
</dbReference>
<keyword evidence="2" id="KW-0964">Secreted</keyword>
<evidence type="ECO:0000313" key="7">
    <source>
        <dbReference type="Proteomes" id="UP000192276"/>
    </source>
</evidence>
<accession>A0A1V9FVB5</accession>
<comment type="subcellular location">
    <subcellularLocation>
        <location evidence="1">Secreted</location>
    </subcellularLocation>
</comment>
<comment type="caution">
    <text evidence="6">The sequence shown here is derived from an EMBL/GenBank/DDBJ whole genome shotgun (WGS) entry which is preliminary data.</text>
</comment>
<dbReference type="InterPro" id="IPR059226">
    <property type="entry name" value="Choice_anch_Q_dom"/>
</dbReference>
<feature type="chain" id="PRO_5012461247" description="Carbohydrate-binding module family 96 domain-containing protein" evidence="4">
    <location>
        <begin position="21"/>
        <end position="703"/>
    </location>
</feature>
<evidence type="ECO:0000259" key="5">
    <source>
        <dbReference type="Pfam" id="PF24517"/>
    </source>
</evidence>